<organism evidence="1 2">
    <name type="scientific">Lepraria finkii</name>
    <dbReference type="NCBI Taxonomy" id="1340010"/>
    <lineage>
        <taxon>Eukaryota</taxon>
        <taxon>Fungi</taxon>
        <taxon>Dikarya</taxon>
        <taxon>Ascomycota</taxon>
        <taxon>Pezizomycotina</taxon>
        <taxon>Lecanoromycetes</taxon>
        <taxon>OSLEUM clade</taxon>
        <taxon>Lecanoromycetidae</taxon>
        <taxon>Lecanorales</taxon>
        <taxon>Lecanorineae</taxon>
        <taxon>Stereocaulaceae</taxon>
        <taxon>Lepraria</taxon>
    </lineage>
</organism>
<name>A0ABR4AYA7_9LECA</name>
<reference evidence="1 2" key="1">
    <citation type="submission" date="2024-09" db="EMBL/GenBank/DDBJ databases">
        <title>Rethinking Asexuality: The Enigmatic Case of Functional Sexual Genes in Lepraria (Stereocaulaceae).</title>
        <authorList>
            <person name="Doellman M."/>
            <person name="Sun Y."/>
            <person name="Barcenas-Pena A."/>
            <person name="Lumbsch H.T."/>
            <person name="Grewe F."/>
        </authorList>
    </citation>
    <scope>NUCLEOTIDE SEQUENCE [LARGE SCALE GENOMIC DNA]</scope>
    <source>
        <strain evidence="1 2">Grewe 0041</strain>
    </source>
</reference>
<proteinExistence type="predicted"/>
<keyword evidence="2" id="KW-1185">Reference proteome</keyword>
<gene>
    <name evidence="1" type="ORF">ABVK25_009156</name>
</gene>
<evidence type="ECO:0000313" key="1">
    <source>
        <dbReference type="EMBL" id="KAL2050647.1"/>
    </source>
</evidence>
<dbReference type="Proteomes" id="UP001590951">
    <property type="component" value="Unassembled WGS sequence"/>
</dbReference>
<dbReference type="EMBL" id="JBHFEH010000045">
    <property type="protein sequence ID" value="KAL2050647.1"/>
    <property type="molecule type" value="Genomic_DNA"/>
</dbReference>
<evidence type="ECO:0000313" key="2">
    <source>
        <dbReference type="Proteomes" id="UP001590951"/>
    </source>
</evidence>
<sequence>MVLLELIDVGDVVGQVRWSEFHYAARLGNVDVLEAMLRHPSFVKGMRTIDGSDGGYGGG</sequence>
<comment type="caution">
    <text evidence="1">The sequence shown here is derived from an EMBL/GenBank/DDBJ whole genome shotgun (WGS) entry which is preliminary data.</text>
</comment>
<accession>A0ABR4AYA7</accession>
<protein>
    <submittedName>
        <fullName evidence="1">Uncharacterized protein</fullName>
    </submittedName>
</protein>